<evidence type="ECO:0000256" key="3">
    <source>
        <dbReference type="ARBA" id="ARBA00022692"/>
    </source>
</evidence>
<evidence type="ECO:0000256" key="4">
    <source>
        <dbReference type="ARBA" id="ARBA00022989"/>
    </source>
</evidence>
<keyword evidence="5 6" id="KW-0472">Membrane</keyword>
<feature type="transmembrane region" description="Helical" evidence="6">
    <location>
        <begin position="97"/>
        <end position="122"/>
    </location>
</feature>
<proteinExistence type="inferred from homology"/>
<name>A0A3E0E4S0_9BACT</name>
<keyword evidence="3 6" id="KW-0812">Transmembrane</keyword>
<dbReference type="Pfam" id="PF04241">
    <property type="entry name" value="DUF423"/>
    <property type="match status" value="1"/>
</dbReference>
<dbReference type="Proteomes" id="UP000256405">
    <property type="component" value="Unassembled WGS sequence"/>
</dbReference>
<gene>
    <name evidence="7" type="ORF">C8N25_1028</name>
</gene>
<comment type="caution">
    <text evidence="7">The sequence shown here is derived from an EMBL/GenBank/DDBJ whole genome shotgun (WGS) entry which is preliminary data.</text>
</comment>
<evidence type="ECO:0000313" key="7">
    <source>
        <dbReference type="EMBL" id="REG92610.1"/>
    </source>
</evidence>
<evidence type="ECO:0000256" key="1">
    <source>
        <dbReference type="ARBA" id="ARBA00004141"/>
    </source>
</evidence>
<comment type="subcellular location">
    <subcellularLocation>
        <location evidence="1">Membrane</location>
        <topology evidence="1">Multi-pass membrane protein</topology>
    </subcellularLocation>
</comment>
<dbReference type="EMBL" id="QUNF01000002">
    <property type="protein sequence ID" value="REG92610.1"/>
    <property type="molecule type" value="Genomic_DNA"/>
</dbReference>
<comment type="similarity">
    <text evidence="2">Belongs to the UPF0382 family.</text>
</comment>
<evidence type="ECO:0000256" key="5">
    <source>
        <dbReference type="ARBA" id="ARBA00023136"/>
    </source>
</evidence>
<keyword evidence="4 6" id="KW-1133">Transmembrane helix</keyword>
<keyword evidence="8" id="KW-1185">Reference proteome</keyword>
<accession>A0A3E0E4S0</accession>
<feature type="transmembrane region" description="Helical" evidence="6">
    <location>
        <begin position="47"/>
        <end position="64"/>
    </location>
</feature>
<evidence type="ECO:0000256" key="6">
    <source>
        <dbReference type="SAM" id="Phobius"/>
    </source>
</evidence>
<dbReference type="PANTHER" id="PTHR43461">
    <property type="entry name" value="TRANSMEMBRANE PROTEIN 256"/>
    <property type="match status" value="1"/>
</dbReference>
<sequence>MKGNQIIQTAAIFGMLAVGIGAFGAHGLKEILAETGRAETFETAVKYHFYHSLAIFIIGILALVKPNWKKLSTATILMVVGIFIFSGSLYILSLTGITWLGAITPLGGVAFISGWILVFLAASNKNEQ</sequence>
<feature type="transmembrane region" description="Helical" evidence="6">
    <location>
        <begin position="71"/>
        <end position="91"/>
    </location>
</feature>
<organism evidence="7 8">
    <name type="scientific">Algoriphagus antarcticus</name>
    <dbReference type="NCBI Taxonomy" id="238540"/>
    <lineage>
        <taxon>Bacteria</taxon>
        <taxon>Pseudomonadati</taxon>
        <taxon>Bacteroidota</taxon>
        <taxon>Cytophagia</taxon>
        <taxon>Cytophagales</taxon>
        <taxon>Cyclobacteriaceae</taxon>
        <taxon>Algoriphagus</taxon>
    </lineage>
</organism>
<dbReference type="AlphaFoldDB" id="A0A3E0E4S0"/>
<dbReference type="PANTHER" id="PTHR43461:SF1">
    <property type="entry name" value="TRANSMEMBRANE PROTEIN 256"/>
    <property type="match status" value="1"/>
</dbReference>
<dbReference type="RefSeq" id="WP_086541507.1">
    <property type="nucleotide sequence ID" value="NZ_MSSW01000028.1"/>
</dbReference>
<feature type="transmembrane region" description="Helical" evidence="6">
    <location>
        <begin position="7"/>
        <end position="27"/>
    </location>
</feature>
<evidence type="ECO:0000313" key="8">
    <source>
        <dbReference type="Proteomes" id="UP000256405"/>
    </source>
</evidence>
<dbReference type="OrthoDB" id="9802121at2"/>
<dbReference type="GO" id="GO:0005886">
    <property type="term" value="C:plasma membrane"/>
    <property type="evidence" value="ECO:0007669"/>
    <property type="project" value="TreeGrafter"/>
</dbReference>
<evidence type="ECO:0000256" key="2">
    <source>
        <dbReference type="ARBA" id="ARBA00009694"/>
    </source>
</evidence>
<protein>
    <submittedName>
        <fullName evidence="7">Uncharacterized membrane protein YgdD (TMEM256/DUF423 family)</fullName>
    </submittedName>
</protein>
<dbReference type="InterPro" id="IPR006696">
    <property type="entry name" value="DUF423"/>
</dbReference>
<reference evidence="7 8" key="1">
    <citation type="submission" date="2018-08" db="EMBL/GenBank/DDBJ databases">
        <title>Genomic Encyclopedia of Archaeal and Bacterial Type Strains, Phase II (KMG-II): from individual species to whole genera.</title>
        <authorList>
            <person name="Goeker M."/>
        </authorList>
    </citation>
    <scope>NUCLEOTIDE SEQUENCE [LARGE SCALE GENOMIC DNA]</scope>
    <source>
        <strain evidence="7 8">DSM 15986</strain>
    </source>
</reference>